<evidence type="ECO:0000313" key="6">
    <source>
        <dbReference type="EnsemblMetazoa" id="SCAU011593-PA"/>
    </source>
</evidence>
<keyword evidence="7" id="KW-1185">Reference proteome</keyword>
<feature type="chain" id="PRO_5009327312" evidence="5">
    <location>
        <begin position="21"/>
        <end position="138"/>
    </location>
</feature>
<dbReference type="InterPro" id="IPR006170">
    <property type="entry name" value="PBP/GOBP"/>
</dbReference>
<dbReference type="EnsemblMetazoa" id="SCAU011593-RA">
    <property type="protein sequence ID" value="SCAU011593-PA"/>
    <property type="gene ID" value="SCAU011593"/>
</dbReference>
<dbReference type="PANTHER" id="PTHR11857">
    <property type="entry name" value="ODORANT BINDING PROTEIN-RELATED"/>
    <property type="match status" value="1"/>
</dbReference>
<dbReference type="KEGG" id="scac:106090260"/>
<gene>
    <name evidence="6" type="primary">106090260</name>
</gene>
<feature type="signal peptide" evidence="5">
    <location>
        <begin position="1"/>
        <end position="20"/>
    </location>
</feature>
<organism evidence="6 7">
    <name type="scientific">Stomoxys calcitrans</name>
    <name type="common">Stable fly</name>
    <name type="synonym">Conops calcitrans</name>
    <dbReference type="NCBI Taxonomy" id="35570"/>
    <lineage>
        <taxon>Eukaryota</taxon>
        <taxon>Metazoa</taxon>
        <taxon>Ecdysozoa</taxon>
        <taxon>Arthropoda</taxon>
        <taxon>Hexapoda</taxon>
        <taxon>Insecta</taxon>
        <taxon>Pterygota</taxon>
        <taxon>Neoptera</taxon>
        <taxon>Endopterygota</taxon>
        <taxon>Diptera</taxon>
        <taxon>Brachycera</taxon>
        <taxon>Muscomorpha</taxon>
        <taxon>Muscoidea</taxon>
        <taxon>Muscidae</taxon>
        <taxon>Stomoxys</taxon>
    </lineage>
</organism>
<dbReference type="Proteomes" id="UP000095300">
    <property type="component" value="Unassembled WGS sequence"/>
</dbReference>
<name>A0A1I8PVW0_STOCA</name>
<dbReference type="CDD" id="cd23992">
    <property type="entry name" value="PBP_GOBP"/>
    <property type="match status" value="1"/>
</dbReference>
<proteinExistence type="inferred from homology"/>
<dbReference type="Pfam" id="PF01395">
    <property type="entry name" value="PBP_GOBP"/>
    <property type="match status" value="1"/>
</dbReference>
<dbReference type="SUPFAM" id="SSF47565">
    <property type="entry name" value="Insect pheromone/odorant-binding proteins"/>
    <property type="match status" value="1"/>
</dbReference>
<dbReference type="OrthoDB" id="8194670at2759"/>
<sequence>MKVVYFCFTCVLLAVIPIKADYVENFKAILESCQKEFPITQDDKEKALAGNLNPNPSEAFKCHLKCVMEKKDLFKNGSFNVDHFVEISQKNPLIKDHLEDIPKIAEKCKSASGSNDCDTAFKITACLMENKGFVMPHH</sequence>
<dbReference type="Gene3D" id="1.10.238.20">
    <property type="entry name" value="Pheromone/general odorant binding protein domain"/>
    <property type="match status" value="1"/>
</dbReference>
<dbReference type="GO" id="GO:0005549">
    <property type="term" value="F:odorant binding"/>
    <property type="evidence" value="ECO:0007669"/>
    <property type="project" value="InterPro"/>
</dbReference>
<evidence type="ECO:0000256" key="3">
    <source>
        <dbReference type="ARBA" id="ARBA00022525"/>
    </source>
</evidence>
<accession>A0A1I8PVW0</accession>
<dbReference type="AlphaFoldDB" id="A0A1I8PVW0"/>
<evidence type="ECO:0000256" key="4">
    <source>
        <dbReference type="ARBA" id="ARBA00022729"/>
    </source>
</evidence>
<dbReference type="GO" id="GO:0007608">
    <property type="term" value="P:sensory perception of smell"/>
    <property type="evidence" value="ECO:0007669"/>
    <property type="project" value="TreeGrafter"/>
</dbReference>
<evidence type="ECO:0000256" key="5">
    <source>
        <dbReference type="SAM" id="SignalP"/>
    </source>
</evidence>
<evidence type="ECO:0000256" key="2">
    <source>
        <dbReference type="ARBA" id="ARBA00008098"/>
    </source>
</evidence>
<dbReference type="VEuPathDB" id="VectorBase:SCAU011593"/>
<protein>
    <submittedName>
        <fullName evidence="6">Uncharacterized protein</fullName>
    </submittedName>
</protein>
<comment type="subcellular location">
    <subcellularLocation>
        <location evidence="1">Secreted</location>
    </subcellularLocation>
</comment>
<keyword evidence="3" id="KW-0964">Secreted</keyword>
<evidence type="ECO:0000313" key="7">
    <source>
        <dbReference type="Proteomes" id="UP000095300"/>
    </source>
</evidence>
<dbReference type="GO" id="GO:0005615">
    <property type="term" value="C:extracellular space"/>
    <property type="evidence" value="ECO:0007669"/>
    <property type="project" value="TreeGrafter"/>
</dbReference>
<dbReference type="PANTHER" id="PTHR11857:SF43">
    <property type="entry name" value="GEO07291P1-RELATED"/>
    <property type="match status" value="1"/>
</dbReference>
<dbReference type="InterPro" id="IPR036728">
    <property type="entry name" value="PBP_GOBP_sf"/>
</dbReference>
<dbReference type="SMART" id="SM00708">
    <property type="entry name" value="PhBP"/>
    <property type="match status" value="1"/>
</dbReference>
<evidence type="ECO:0000256" key="1">
    <source>
        <dbReference type="ARBA" id="ARBA00004613"/>
    </source>
</evidence>
<reference evidence="6" key="1">
    <citation type="submission" date="2020-05" db="UniProtKB">
        <authorList>
            <consortium name="EnsemblMetazoa"/>
        </authorList>
    </citation>
    <scope>IDENTIFICATION</scope>
    <source>
        <strain evidence="6">USDA</strain>
    </source>
</reference>
<comment type="similarity">
    <text evidence="2">Belongs to the PBP/GOBP family.</text>
</comment>
<keyword evidence="4 5" id="KW-0732">Signal</keyword>